<protein>
    <submittedName>
        <fullName evidence="1">Uncharacterized protein</fullName>
    </submittedName>
</protein>
<keyword evidence="2" id="KW-1185">Reference proteome</keyword>
<dbReference type="HOGENOM" id="CLU_1805298_0_0_6"/>
<organism evidence="1 2">
    <name type="scientific">Thioalkalivibrio sulfidiphilus (strain HL-EbGR7)</name>
    <dbReference type="NCBI Taxonomy" id="396588"/>
    <lineage>
        <taxon>Bacteria</taxon>
        <taxon>Pseudomonadati</taxon>
        <taxon>Pseudomonadota</taxon>
        <taxon>Gammaproteobacteria</taxon>
        <taxon>Chromatiales</taxon>
        <taxon>Ectothiorhodospiraceae</taxon>
        <taxon>Thioalkalivibrio</taxon>
    </lineage>
</organism>
<name>B8GV00_THISH</name>
<dbReference type="RefSeq" id="WP_012637000.1">
    <property type="nucleotide sequence ID" value="NC_011901.1"/>
</dbReference>
<proteinExistence type="predicted"/>
<dbReference type="EMBL" id="CP001339">
    <property type="protein sequence ID" value="ACL71511.1"/>
    <property type="molecule type" value="Genomic_DNA"/>
</dbReference>
<dbReference type="AlphaFoldDB" id="B8GV00"/>
<reference evidence="1 2" key="1">
    <citation type="journal article" date="2011" name="Stand. Genomic Sci.">
        <title>Complete genome sequence of 'Thioalkalivibrio sulfidophilus' HL-EbGr7.</title>
        <authorList>
            <person name="Muyzer G."/>
            <person name="Sorokin D.Y."/>
            <person name="Mavromatis K."/>
            <person name="Lapidus A."/>
            <person name="Clum A."/>
            <person name="Ivanova N."/>
            <person name="Pati A."/>
            <person name="d'Haeseleer P."/>
            <person name="Woyke T."/>
            <person name="Kyrpides N.C."/>
        </authorList>
    </citation>
    <scope>NUCLEOTIDE SEQUENCE [LARGE SCALE GENOMIC DNA]</scope>
    <source>
        <strain evidence="1 2">HL-EbGR7</strain>
    </source>
</reference>
<dbReference type="KEGG" id="tgr:Tgr7_0413"/>
<evidence type="ECO:0000313" key="1">
    <source>
        <dbReference type="EMBL" id="ACL71511.1"/>
    </source>
</evidence>
<sequence length="143" mass="15673">MKTFDANRPALTRDGRPVTIWRRRDGLLMGAIHLGAGCFEGCCWGERSGLRIDTDHPSGGDLVNAPEWLAQDALNRLRDSYDEHDLRARFGVRFDTFLICPDEILASVAGCDPDAAPLLPEQAAVMHAQIEAELVPPGAHLRG</sequence>
<evidence type="ECO:0000313" key="2">
    <source>
        <dbReference type="Proteomes" id="UP000002383"/>
    </source>
</evidence>
<dbReference type="STRING" id="396588.Tgr7_0413"/>
<gene>
    <name evidence="1" type="ordered locus">Tgr7_0413</name>
</gene>
<accession>B8GV00</accession>
<dbReference type="Proteomes" id="UP000002383">
    <property type="component" value="Chromosome"/>
</dbReference>